<dbReference type="EMBL" id="JACCJC010000025">
    <property type="protein sequence ID" value="KAF6235258.1"/>
    <property type="molecule type" value="Genomic_DNA"/>
</dbReference>
<evidence type="ECO:0000256" key="1">
    <source>
        <dbReference type="ARBA" id="ARBA00022741"/>
    </source>
</evidence>
<evidence type="ECO:0000256" key="3">
    <source>
        <dbReference type="ARBA" id="ARBA00022840"/>
    </source>
</evidence>
<dbReference type="GO" id="GO:0005634">
    <property type="term" value="C:nucleus"/>
    <property type="evidence" value="ECO:0007669"/>
    <property type="project" value="TreeGrafter"/>
</dbReference>
<accession>A0A8H6FV41</accession>
<evidence type="ECO:0000313" key="7">
    <source>
        <dbReference type="Proteomes" id="UP000578531"/>
    </source>
</evidence>
<dbReference type="GO" id="GO:0008094">
    <property type="term" value="F:ATP-dependent activity, acting on DNA"/>
    <property type="evidence" value="ECO:0007669"/>
    <property type="project" value="TreeGrafter"/>
</dbReference>
<dbReference type="InterPro" id="IPR038718">
    <property type="entry name" value="SNF2-like_sf"/>
</dbReference>
<name>A0A8H6FV41_9LECA</name>
<dbReference type="GeneID" id="59288113"/>
<keyword evidence="2" id="KW-0378">Hydrolase</keyword>
<dbReference type="PANTHER" id="PTHR45626">
    <property type="entry name" value="TRANSCRIPTION TERMINATION FACTOR 2-RELATED"/>
    <property type="match status" value="1"/>
</dbReference>
<dbReference type="Pfam" id="PF00176">
    <property type="entry name" value="SNF2-rel_dom"/>
    <property type="match status" value="1"/>
</dbReference>
<evidence type="ECO:0000256" key="4">
    <source>
        <dbReference type="SAM" id="MobiDB-lite"/>
    </source>
</evidence>
<keyword evidence="1" id="KW-0547">Nucleotide-binding</keyword>
<protein>
    <recommendedName>
        <fullName evidence="5">SNF2 N-terminal domain-containing protein</fullName>
    </recommendedName>
</protein>
<dbReference type="OrthoDB" id="448448at2759"/>
<comment type="caution">
    <text evidence="6">The sequence shown here is derived from an EMBL/GenBank/DDBJ whole genome shotgun (WGS) entry which is preliminary data.</text>
</comment>
<dbReference type="GO" id="GO:0016787">
    <property type="term" value="F:hydrolase activity"/>
    <property type="evidence" value="ECO:0007669"/>
    <property type="project" value="UniProtKB-KW"/>
</dbReference>
<keyword evidence="7" id="KW-1185">Reference proteome</keyword>
<sequence length="301" mass="34327">MSKYPRHELALKADVNGTPIQNRLTDLFSLFKFLRCSPFDNQKVFNSQVAQNWKARSDPDSVAKLKTLVNRLSLRRPKNTIDLPPRRDNLVDLEFNQQEWEDYQRVNAMTLNNLQTAGQDIHGAAFFNALKWVNELRLICNRRMKTPIETQRSEERPPAWSIRQAQARFDQLDEVGLAKCSNPSCCQDLSSALSSATGAEHEDEPWIGESLELWCSLCFKDMGKTAIKNVKICNHLPRRSQKQDARDGGGKNLLEDGSSGPSTLVTPKKDDRVPTKVRRLLQDLLETPEYIKSVVFPSWTT</sequence>
<feature type="region of interest" description="Disordered" evidence="4">
    <location>
        <begin position="238"/>
        <end position="272"/>
    </location>
</feature>
<dbReference type="GO" id="GO:0005524">
    <property type="term" value="F:ATP binding"/>
    <property type="evidence" value="ECO:0007669"/>
    <property type="project" value="UniProtKB-KW"/>
</dbReference>
<dbReference type="Proteomes" id="UP000578531">
    <property type="component" value="Unassembled WGS sequence"/>
</dbReference>
<reference evidence="6 7" key="1">
    <citation type="journal article" date="2020" name="Genomics">
        <title>Complete, high-quality genomes from long-read metagenomic sequencing of two wolf lichen thalli reveals enigmatic genome architecture.</title>
        <authorList>
            <person name="McKenzie S.K."/>
            <person name="Walston R.F."/>
            <person name="Allen J.L."/>
        </authorList>
    </citation>
    <scope>NUCLEOTIDE SEQUENCE [LARGE SCALE GENOMIC DNA]</scope>
    <source>
        <strain evidence="6">WasteWater2</strain>
    </source>
</reference>
<gene>
    <name evidence="6" type="ORF">HO173_006452</name>
</gene>
<organism evidence="6 7">
    <name type="scientific">Letharia columbiana</name>
    <dbReference type="NCBI Taxonomy" id="112416"/>
    <lineage>
        <taxon>Eukaryota</taxon>
        <taxon>Fungi</taxon>
        <taxon>Dikarya</taxon>
        <taxon>Ascomycota</taxon>
        <taxon>Pezizomycotina</taxon>
        <taxon>Lecanoromycetes</taxon>
        <taxon>OSLEUM clade</taxon>
        <taxon>Lecanoromycetidae</taxon>
        <taxon>Lecanorales</taxon>
        <taxon>Lecanorineae</taxon>
        <taxon>Parmeliaceae</taxon>
        <taxon>Letharia</taxon>
    </lineage>
</organism>
<dbReference type="InterPro" id="IPR000330">
    <property type="entry name" value="SNF2_N"/>
</dbReference>
<proteinExistence type="predicted"/>
<dbReference type="AlphaFoldDB" id="A0A8H6FV41"/>
<evidence type="ECO:0000256" key="2">
    <source>
        <dbReference type="ARBA" id="ARBA00022801"/>
    </source>
</evidence>
<feature type="domain" description="SNF2 N-terminal" evidence="5">
    <location>
        <begin position="15"/>
        <end position="142"/>
    </location>
</feature>
<dbReference type="InterPro" id="IPR050628">
    <property type="entry name" value="SNF2_RAD54_helicase_TF"/>
</dbReference>
<dbReference type="PANTHER" id="PTHR45626:SF52">
    <property type="entry name" value="SINGLE-STRANDED DNA-DEPENDENT ATPASE (EUROFUNG)"/>
    <property type="match status" value="1"/>
</dbReference>
<evidence type="ECO:0000313" key="6">
    <source>
        <dbReference type="EMBL" id="KAF6235258.1"/>
    </source>
</evidence>
<keyword evidence="3" id="KW-0067">ATP-binding</keyword>
<evidence type="ECO:0000259" key="5">
    <source>
        <dbReference type="Pfam" id="PF00176"/>
    </source>
</evidence>
<dbReference type="GO" id="GO:0006281">
    <property type="term" value="P:DNA repair"/>
    <property type="evidence" value="ECO:0007669"/>
    <property type="project" value="TreeGrafter"/>
</dbReference>
<dbReference type="Gene3D" id="3.40.50.10810">
    <property type="entry name" value="Tandem AAA-ATPase domain"/>
    <property type="match status" value="1"/>
</dbReference>
<dbReference type="RefSeq" id="XP_037164629.1">
    <property type="nucleotide sequence ID" value="XM_037308363.1"/>
</dbReference>